<dbReference type="GO" id="GO:0008360">
    <property type="term" value="P:regulation of cell shape"/>
    <property type="evidence" value="ECO:0007669"/>
    <property type="project" value="UniProtKB-KW"/>
</dbReference>
<dbReference type="Gene3D" id="3.40.1390.10">
    <property type="entry name" value="MurE/MurF, N-terminal domain"/>
    <property type="match status" value="1"/>
</dbReference>
<dbReference type="InterPro" id="IPR036615">
    <property type="entry name" value="Mur_ligase_C_dom_sf"/>
</dbReference>
<dbReference type="Gene3D" id="3.40.1190.10">
    <property type="entry name" value="Mur-like, catalytic domain"/>
    <property type="match status" value="1"/>
</dbReference>
<evidence type="ECO:0000256" key="7">
    <source>
        <dbReference type="ARBA" id="ARBA00022840"/>
    </source>
</evidence>
<keyword evidence="3 19" id="KW-0963">Cytoplasm</keyword>
<comment type="catalytic activity">
    <reaction evidence="12 19">
        <text>UDP-N-acetyl-alpha-D-muramoyl-L-alanyl-D-glutamate + meso-2,6-diaminopimelate + ATP = UDP-N-acetyl-alpha-D-muramoyl-L-alanyl-gamma-D-glutamyl-meso-2,6-diaminopimelate + ADP + phosphate + H(+)</text>
        <dbReference type="Rhea" id="RHEA:23676"/>
        <dbReference type="ChEBI" id="CHEBI:15378"/>
        <dbReference type="ChEBI" id="CHEBI:30616"/>
        <dbReference type="ChEBI" id="CHEBI:43474"/>
        <dbReference type="ChEBI" id="CHEBI:57791"/>
        <dbReference type="ChEBI" id="CHEBI:83900"/>
        <dbReference type="ChEBI" id="CHEBI:83905"/>
        <dbReference type="ChEBI" id="CHEBI:456216"/>
        <dbReference type="EC" id="6.3.2.13"/>
    </reaction>
</comment>
<dbReference type="NCBIfam" id="NF001126">
    <property type="entry name" value="PRK00139.1-4"/>
    <property type="match status" value="1"/>
</dbReference>
<evidence type="ECO:0000256" key="11">
    <source>
        <dbReference type="ARBA" id="ARBA00023316"/>
    </source>
</evidence>
<dbReference type="AlphaFoldDB" id="A0A101XQD2"/>
<evidence type="ECO:0000313" key="24">
    <source>
        <dbReference type="EMBL" id="KUO95623.1"/>
    </source>
</evidence>
<evidence type="ECO:0000313" key="25">
    <source>
        <dbReference type="Proteomes" id="UP000053557"/>
    </source>
</evidence>
<evidence type="ECO:0000256" key="6">
    <source>
        <dbReference type="ARBA" id="ARBA00022741"/>
    </source>
</evidence>
<dbReference type="FunFam" id="3.90.190.20:FF:000006">
    <property type="entry name" value="UDP-N-acetylmuramoyl-L-alanyl-D-glutamate--2,6-diaminopimelate ligase"/>
    <property type="match status" value="1"/>
</dbReference>
<dbReference type="PROSITE" id="PS01011">
    <property type="entry name" value="FOLYLPOLYGLU_SYNT_1"/>
    <property type="match status" value="1"/>
</dbReference>
<evidence type="ECO:0000259" key="22">
    <source>
        <dbReference type="Pfam" id="PF02875"/>
    </source>
</evidence>
<dbReference type="GO" id="GO:0000287">
    <property type="term" value="F:magnesium ion binding"/>
    <property type="evidence" value="ECO:0007669"/>
    <property type="project" value="UniProtKB-UniRule"/>
</dbReference>
<dbReference type="EMBL" id="LPVJ01000048">
    <property type="protein sequence ID" value="KUO95623.1"/>
    <property type="molecule type" value="Genomic_DNA"/>
</dbReference>
<evidence type="ECO:0000256" key="9">
    <source>
        <dbReference type="ARBA" id="ARBA00022984"/>
    </source>
</evidence>
<organism evidence="24 25">
    <name type="scientific">Ferroacidibacillus organovorans</name>
    <dbReference type="NCBI Taxonomy" id="1765683"/>
    <lineage>
        <taxon>Bacteria</taxon>
        <taxon>Bacillati</taxon>
        <taxon>Bacillota</taxon>
        <taxon>Bacilli</taxon>
        <taxon>Bacillales</taxon>
        <taxon>Alicyclobacillaceae</taxon>
        <taxon>Ferroacidibacillus</taxon>
    </lineage>
</organism>
<keyword evidence="25" id="KW-1185">Reference proteome</keyword>
<dbReference type="SUPFAM" id="SSF63418">
    <property type="entry name" value="MurE/MurF N-terminal domain"/>
    <property type="match status" value="1"/>
</dbReference>
<dbReference type="Gene3D" id="3.90.190.20">
    <property type="entry name" value="Mur ligase, C-terminal domain"/>
    <property type="match status" value="1"/>
</dbReference>
<dbReference type="InterPro" id="IPR013221">
    <property type="entry name" value="Mur_ligase_cen"/>
</dbReference>
<keyword evidence="10 19" id="KW-0131">Cell cycle</keyword>
<dbReference type="Pfam" id="PF08245">
    <property type="entry name" value="Mur_ligase_M"/>
    <property type="match status" value="1"/>
</dbReference>
<keyword evidence="7 19" id="KW-0067">ATP-binding</keyword>
<feature type="domain" description="Mur ligase C-terminal" evidence="22">
    <location>
        <begin position="323"/>
        <end position="451"/>
    </location>
</feature>
<evidence type="ECO:0000256" key="10">
    <source>
        <dbReference type="ARBA" id="ARBA00023306"/>
    </source>
</evidence>
<dbReference type="InterPro" id="IPR018109">
    <property type="entry name" value="Folylpolyglutamate_synth_CS"/>
</dbReference>
<evidence type="ECO:0000256" key="14">
    <source>
        <dbReference type="ARBA" id="ARBA00066633"/>
    </source>
</evidence>
<proteinExistence type="inferred from homology"/>
<reference evidence="24 25" key="1">
    <citation type="submission" date="2015-12" db="EMBL/GenBank/DDBJ databases">
        <title>Draft genome sequence of Acidibacillus ferrooxidans ITV001, isolated from a chalcopyrite acid mine drainage site in Brazil.</title>
        <authorList>
            <person name="Dall'Agnol H."/>
            <person name="Nancucheo I."/>
            <person name="Johnson B."/>
            <person name="Oliveira R."/>
            <person name="Leite L."/>
            <person name="Pylro V."/>
            <person name="Nunes G.L."/>
            <person name="Tzotzos G."/>
            <person name="Fernandes G.R."/>
            <person name="Dutra J."/>
            <person name="Orellana S.C."/>
            <person name="Oliveira G."/>
        </authorList>
    </citation>
    <scope>NUCLEOTIDE SEQUENCE [LARGE SCALE GENOMIC DNA]</scope>
    <source>
        <strain evidence="25">ITV01</strain>
    </source>
</reference>
<evidence type="ECO:0000256" key="2">
    <source>
        <dbReference type="ARBA" id="ARBA00005898"/>
    </source>
</evidence>
<evidence type="ECO:0000256" key="5">
    <source>
        <dbReference type="ARBA" id="ARBA00022618"/>
    </source>
</evidence>
<comment type="cofactor">
    <cofactor evidence="19">
        <name>Mg(2+)</name>
        <dbReference type="ChEBI" id="CHEBI:18420"/>
    </cofactor>
</comment>
<feature type="binding site" evidence="19">
    <location>
        <begin position="136"/>
        <end position="137"/>
    </location>
    <ligand>
        <name>UDP-N-acetyl-alpha-D-muramoyl-L-alanyl-D-glutamate</name>
        <dbReference type="ChEBI" id="CHEBI:83900"/>
    </ligand>
</feature>
<keyword evidence="8 19" id="KW-0133">Cell shape</keyword>
<comment type="caution">
    <text evidence="19">Lacks conserved residue(s) required for the propagation of feature annotation.</text>
</comment>
<evidence type="ECO:0000256" key="8">
    <source>
        <dbReference type="ARBA" id="ARBA00022960"/>
    </source>
</evidence>
<dbReference type="UniPathway" id="UPA00219"/>
<evidence type="ECO:0000256" key="16">
    <source>
        <dbReference type="ARBA" id="ARBA00075482"/>
    </source>
</evidence>
<name>A0A101XQD2_9BACL</name>
<sequence>MGSLDVQIDSIADDSRKVKPGGLFVAIRGNRVDGHAYAEQAVARGAAALLVEKACKVDVPQLIVPSTRRVAPIAAQWVLGDPADDMVLIAVTGTNGKTTTATLIEQVLLAMGHATGLIGTIAQRCGGVALRDSGMTTPEAVELANVLREMRDLGTKYVVMEASSHAMELARVAGLAYRVAAFTNLTQDHLDFHQTMDAYARAKGKLFSRLGNRFTPLADGGLPVAVLNVDDAQASVYAAETVQQIVTYGIDHPADVRGRDVVIRADGTQFVIDSFAGSAEVHLATPGRFSAYNALCATASCLALGIPLQAIAKTLSSLPGVSGRFEPVRAGQPFAILVDYSHTPDSLQNALDTIREFCTGRVITVVGCGGDRDRTKRPIMARVAAQRSDFFVLTSDNPRTEDPEKILDDMEAGIRDVASERYARITLREEGIRAALSVAQPGDVVLIAGKGHETYQILGTTYHDFDDRQVAKRIVEEQVQ</sequence>
<dbReference type="GO" id="GO:0009252">
    <property type="term" value="P:peptidoglycan biosynthetic process"/>
    <property type="evidence" value="ECO:0007669"/>
    <property type="project" value="UniProtKB-UniRule"/>
</dbReference>
<feature type="binding site" evidence="19">
    <location>
        <position position="449"/>
    </location>
    <ligand>
        <name>meso-2,6-diaminopimelate</name>
        <dbReference type="ChEBI" id="CHEBI:57791"/>
    </ligand>
</feature>
<comment type="subcellular location">
    <subcellularLocation>
        <location evidence="19 20">Cytoplasm</location>
    </subcellularLocation>
</comment>
<keyword evidence="5 19" id="KW-0132">Cell division</keyword>
<dbReference type="Pfam" id="PF01225">
    <property type="entry name" value="Mur_ligase"/>
    <property type="match status" value="1"/>
</dbReference>
<keyword evidence="9 19" id="KW-0573">Peptidoglycan synthesis</keyword>
<evidence type="ECO:0000256" key="4">
    <source>
        <dbReference type="ARBA" id="ARBA00022598"/>
    </source>
</evidence>
<feature type="modified residue" description="N6-carboxylysine" evidence="19">
    <location>
        <position position="203"/>
    </location>
</feature>
<dbReference type="GO" id="GO:0004326">
    <property type="term" value="F:tetrahydrofolylpolyglutamate synthase activity"/>
    <property type="evidence" value="ECO:0007669"/>
    <property type="project" value="InterPro"/>
</dbReference>
<evidence type="ECO:0000256" key="1">
    <source>
        <dbReference type="ARBA" id="ARBA00004752"/>
    </source>
</evidence>
<dbReference type="SUPFAM" id="SSF53244">
    <property type="entry name" value="MurD-like peptide ligases, peptide-binding domain"/>
    <property type="match status" value="1"/>
</dbReference>
<dbReference type="InterPro" id="IPR035911">
    <property type="entry name" value="MurE/MurF_N"/>
</dbReference>
<dbReference type="Pfam" id="PF02875">
    <property type="entry name" value="Mur_ligase_C"/>
    <property type="match status" value="1"/>
</dbReference>
<dbReference type="GO" id="GO:0071555">
    <property type="term" value="P:cell wall organization"/>
    <property type="evidence" value="ECO:0007669"/>
    <property type="project" value="UniProtKB-KW"/>
</dbReference>
<dbReference type="GO" id="GO:0005737">
    <property type="term" value="C:cytoplasm"/>
    <property type="evidence" value="ECO:0007669"/>
    <property type="project" value="UniProtKB-SubCell"/>
</dbReference>
<dbReference type="SUPFAM" id="SSF53623">
    <property type="entry name" value="MurD-like peptide ligases, catalytic domain"/>
    <property type="match status" value="1"/>
</dbReference>
<feature type="binding site" evidence="19">
    <location>
        <position position="453"/>
    </location>
    <ligand>
        <name>meso-2,6-diaminopimelate</name>
        <dbReference type="ChEBI" id="CHEBI:57791"/>
    </ligand>
</feature>
<feature type="binding site" evidence="19">
    <location>
        <position position="15"/>
    </location>
    <ligand>
        <name>UDP-N-acetyl-alpha-D-muramoyl-L-alanyl-D-glutamate</name>
        <dbReference type="ChEBI" id="CHEBI:83900"/>
    </ligand>
</feature>
<dbReference type="PANTHER" id="PTHR23135">
    <property type="entry name" value="MUR LIGASE FAMILY MEMBER"/>
    <property type="match status" value="1"/>
</dbReference>
<dbReference type="InterPro" id="IPR005761">
    <property type="entry name" value="UDP-N-AcMur-Glu-dNH2Pim_ligase"/>
</dbReference>
<evidence type="ECO:0000256" key="19">
    <source>
        <dbReference type="HAMAP-Rule" id="MF_00208"/>
    </source>
</evidence>
<dbReference type="GO" id="GO:0008765">
    <property type="term" value="F:UDP-N-acetylmuramoylalanyl-D-glutamate-2,6-diaminopimelate ligase activity"/>
    <property type="evidence" value="ECO:0007669"/>
    <property type="project" value="UniProtKB-UniRule"/>
</dbReference>
<gene>
    <name evidence="19" type="primary">murE</name>
    <name evidence="24" type="ORF">ATW55_06630</name>
</gene>
<dbReference type="Proteomes" id="UP000053557">
    <property type="component" value="Unassembled WGS sequence"/>
</dbReference>
<keyword evidence="19" id="KW-0460">Magnesium</keyword>
<comment type="PTM">
    <text evidence="19">Carboxylation is probably crucial for Mg(2+) binding and, consequently, for the gamma-phosphate positioning of ATP.</text>
</comment>
<dbReference type="GO" id="GO:0051301">
    <property type="term" value="P:cell division"/>
    <property type="evidence" value="ECO:0007669"/>
    <property type="project" value="UniProtKB-KW"/>
</dbReference>
<feature type="domain" description="Mur ligase N-terminal catalytic" evidence="21">
    <location>
        <begin position="8"/>
        <end position="59"/>
    </location>
</feature>
<dbReference type="InterPro" id="IPR036565">
    <property type="entry name" value="Mur-like_cat_sf"/>
</dbReference>
<comment type="pathway">
    <text evidence="1 19 20">Cell wall biogenesis; peptidoglycan biosynthesis.</text>
</comment>
<evidence type="ECO:0000256" key="15">
    <source>
        <dbReference type="ARBA" id="ARBA00072883"/>
    </source>
</evidence>
<dbReference type="InterPro" id="IPR000713">
    <property type="entry name" value="Mur_ligase_N"/>
</dbReference>
<dbReference type="PANTHER" id="PTHR23135:SF4">
    <property type="entry name" value="UDP-N-ACETYLMURAMOYL-L-ALANYL-D-GLUTAMATE--2,6-DIAMINOPIMELATE LIGASE MURE HOMOLOG, CHLOROPLASTIC"/>
    <property type="match status" value="1"/>
</dbReference>
<dbReference type="NCBIfam" id="TIGR01085">
    <property type="entry name" value="murE"/>
    <property type="match status" value="1"/>
</dbReference>
<dbReference type="HAMAP" id="MF_00208">
    <property type="entry name" value="MurE"/>
    <property type="match status" value="1"/>
</dbReference>
<feature type="binding site" evidence="19">
    <location>
        <position position="171"/>
    </location>
    <ligand>
        <name>UDP-N-acetyl-alpha-D-muramoyl-L-alanyl-D-glutamate</name>
        <dbReference type="ChEBI" id="CHEBI:83900"/>
    </ligand>
</feature>
<evidence type="ECO:0000256" key="12">
    <source>
        <dbReference type="ARBA" id="ARBA00050251"/>
    </source>
</evidence>
<comment type="function">
    <text evidence="13 19">Catalyzes the addition of meso-diaminopimelic acid to the nucleotide precursor UDP-N-acetylmuramoyl-L-alanyl-D-glutamate (UMAG) in the biosynthesis of bacterial cell-wall peptidoglycan.</text>
</comment>
<evidence type="ECO:0000259" key="21">
    <source>
        <dbReference type="Pfam" id="PF01225"/>
    </source>
</evidence>
<accession>A0A101XQD2</accession>
<feature type="binding site" evidence="19">
    <location>
        <begin position="396"/>
        <end position="399"/>
    </location>
    <ligand>
        <name>meso-2,6-diaminopimelate</name>
        <dbReference type="ChEBI" id="CHEBI:57791"/>
    </ligand>
</feature>
<dbReference type="NCBIfam" id="NF001124">
    <property type="entry name" value="PRK00139.1-2"/>
    <property type="match status" value="1"/>
</dbReference>
<evidence type="ECO:0000256" key="17">
    <source>
        <dbReference type="ARBA" id="ARBA00076158"/>
    </source>
</evidence>
<keyword evidence="4 19" id="KW-0436">Ligase</keyword>
<evidence type="ECO:0000256" key="3">
    <source>
        <dbReference type="ARBA" id="ARBA00022490"/>
    </source>
</evidence>
<feature type="domain" description="Mur ligase central" evidence="23">
    <location>
        <begin position="91"/>
        <end position="300"/>
    </location>
</feature>
<evidence type="ECO:0000256" key="18">
    <source>
        <dbReference type="ARBA" id="ARBA00081560"/>
    </source>
</evidence>
<evidence type="ECO:0000259" key="23">
    <source>
        <dbReference type="Pfam" id="PF08245"/>
    </source>
</evidence>
<feature type="binding site" evidence="19">
    <location>
        <position position="163"/>
    </location>
    <ligand>
        <name>UDP-N-acetyl-alpha-D-muramoyl-L-alanyl-D-glutamate</name>
        <dbReference type="ChEBI" id="CHEBI:83900"/>
    </ligand>
</feature>
<comment type="caution">
    <text evidence="24">The sequence shown here is derived from an EMBL/GenBank/DDBJ whole genome shotgun (WGS) entry which is preliminary data.</text>
</comment>
<keyword evidence="6 19" id="KW-0547">Nucleotide-binding</keyword>
<dbReference type="EC" id="6.3.2.13" evidence="14 19"/>
<feature type="short sequence motif" description="Meso-diaminopimelate recognition motif" evidence="19">
    <location>
        <begin position="396"/>
        <end position="399"/>
    </location>
</feature>
<comment type="similarity">
    <text evidence="2 19">Belongs to the MurCDEF family. MurE subfamily.</text>
</comment>
<protein>
    <recommendedName>
        <fullName evidence="15 19">UDP-N-acetylmuramoyl-L-alanyl-D-glutamate--2,6-diaminopimelate ligase</fullName>
        <ecNumber evidence="14 19">6.3.2.13</ecNumber>
    </recommendedName>
    <alternativeName>
        <fullName evidence="16 19">Meso-A2pm-adding enzyme</fullName>
    </alternativeName>
    <alternativeName>
        <fullName evidence="17 19">Meso-diaminopimelate-adding enzyme</fullName>
    </alternativeName>
    <alternativeName>
        <fullName evidence="18 19">UDP-MurNAc-L-Ala-D-Glu:meso-diaminopimelate ligase</fullName>
    </alternativeName>
    <alternativeName>
        <fullName evidence="19">UDP-MurNAc-tripeptide synthetase</fullName>
    </alternativeName>
    <alternativeName>
        <fullName evidence="19">UDP-N-acetylmuramyl-tripeptide synthetase</fullName>
    </alternativeName>
</protein>
<feature type="binding site" evidence="19">
    <location>
        <position position="372"/>
    </location>
    <ligand>
        <name>meso-2,6-diaminopimelate</name>
        <dbReference type="ChEBI" id="CHEBI:57791"/>
    </ligand>
</feature>
<feature type="binding site" evidence="19">
    <location>
        <begin position="93"/>
        <end position="99"/>
    </location>
    <ligand>
        <name>ATP</name>
        <dbReference type="ChEBI" id="CHEBI:30616"/>
    </ligand>
</feature>
<keyword evidence="11 19" id="KW-0961">Cell wall biogenesis/degradation</keyword>
<dbReference type="GO" id="GO:0005524">
    <property type="term" value="F:ATP binding"/>
    <property type="evidence" value="ECO:0007669"/>
    <property type="project" value="UniProtKB-UniRule"/>
</dbReference>
<evidence type="ECO:0000256" key="13">
    <source>
        <dbReference type="ARBA" id="ARBA00056782"/>
    </source>
</evidence>
<dbReference type="InterPro" id="IPR004101">
    <property type="entry name" value="Mur_ligase_C"/>
</dbReference>
<evidence type="ECO:0000256" key="20">
    <source>
        <dbReference type="RuleBase" id="RU004135"/>
    </source>
</evidence>